<dbReference type="Gene3D" id="1.10.510.10">
    <property type="entry name" value="Transferase(Phosphotransferase) domain 1"/>
    <property type="match status" value="1"/>
</dbReference>
<reference evidence="10 11" key="1">
    <citation type="submission" date="2024-02" db="EMBL/GenBank/DDBJ databases">
        <authorList>
            <person name="Chen Y."/>
            <person name="Shah S."/>
            <person name="Dougan E. K."/>
            <person name="Thang M."/>
            <person name="Chan C."/>
        </authorList>
    </citation>
    <scope>NUCLEOTIDE SEQUENCE [LARGE SCALE GENOMIC DNA]</scope>
</reference>
<dbReference type="Pfam" id="PF00069">
    <property type="entry name" value="Pkinase"/>
    <property type="match status" value="1"/>
</dbReference>
<accession>A0ABP0HGU7</accession>
<evidence type="ECO:0000256" key="2">
    <source>
        <dbReference type="ARBA" id="ARBA00022679"/>
    </source>
</evidence>
<feature type="compositionally biased region" description="Low complexity" evidence="8">
    <location>
        <begin position="32"/>
        <end position="54"/>
    </location>
</feature>
<protein>
    <submittedName>
        <fullName evidence="10">Serine/threonine-protein kinase PLK4 (Polo-like kinase 4) (PLK-4) (Serine/threonine-protein kinase Sak)</fullName>
    </submittedName>
</protein>
<keyword evidence="11" id="KW-1185">Reference proteome</keyword>
<name>A0ABP0HGU7_9DINO</name>
<organism evidence="10 11">
    <name type="scientific">Durusdinium trenchii</name>
    <dbReference type="NCBI Taxonomy" id="1381693"/>
    <lineage>
        <taxon>Eukaryota</taxon>
        <taxon>Sar</taxon>
        <taxon>Alveolata</taxon>
        <taxon>Dinophyceae</taxon>
        <taxon>Suessiales</taxon>
        <taxon>Symbiodiniaceae</taxon>
        <taxon>Durusdinium</taxon>
    </lineage>
</organism>
<keyword evidence="3 6" id="KW-0547">Nucleotide-binding</keyword>
<evidence type="ECO:0000256" key="7">
    <source>
        <dbReference type="RuleBase" id="RU000304"/>
    </source>
</evidence>
<dbReference type="InterPro" id="IPR030616">
    <property type="entry name" value="Aur-like"/>
</dbReference>
<comment type="caution">
    <text evidence="10">The sequence shown here is derived from an EMBL/GenBank/DDBJ whole genome shotgun (WGS) entry which is preliminary data.</text>
</comment>
<feature type="compositionally biased region" description="Low complexity" evidence="8">
    <location>
        <begin position="396"/>
        <end position="408"/>
    </location>
</feature>
<evidence type="ECO:0000256" key="6">
    <source>
        <dbReference type="PROSITE-ProRule" id="PRU10141"/>
    </source>
</evidence>
<dbReference type="InterPro" id="IPR011009">
    <property type="entry name" value="Kinase-like_dom_sf"/>
</dbReference>
<evidence type="ECO:0000259" key="9">
    <source>
        <dbReference type="PROSITE" id="PS50011"/>
    </source>
</evidence>
<keyword evidence="1 7" id="KW-0723">Serine/threonine-protein kinase</keyword>
<dbReference type="InterPro" id="IPR000719">
    <property type="entry name" value="Prot_kinase_dom"/>
</dbReference>
<dbReference type="Proteomes" id="UP001642464">
    <property type="component" value="Unassembled WGS sequence"/>
</dbReference>
<evidence type="ECO:0000256" key="5">
    <source>
        <dbReference type="ARBA" id="ARBA00022840"/>
    </source>
</evidence>
<dbReference type="PROSITE" id="PS50011">
    <property type="entry name" value="PROTEIN_KINASE_DOM"/>
    <property type="match status" value="1"/>
</dbReference>
<evidence type="ECO:0000256" key="4">
    <source>
        <dbReference type="ARBA" id="ARBA00022777"/>
    </source>
</evidence>
<evidence type="ECO:0000256" key="1">
    <source>
        <dbReference type="ARBA" id="ARBA00022527"/>
    </source>
</evidence>
<proteinExistence type="inferred from homology"/>
<dbReference type="InterPro" id="IPR017441">
    <property type="entry name" value="Protein_kinase_ATP_BS"/>
</dbReference>
<keyword evidence="4" id="KW-0418">Kinase</keyword>
<dbReference type="SUPFAM" id="SSF56112">
    <property type="entry name" value="Protein kinase-like (PK-like)"/>
    <property type="match status" value="1"/>
</dbReference>
<evidence type="ECO:0000256" key="3">
    <source>
        <dbReference type="ARBA" id="ARBA00022741"/>
    </source>
</evidence>
<feature type="region of interest" description="Disordered" evidence="8">
    <location>
        <begin position="389"/>
        <end position="429"/>
    </location>
</feature>
<feature type="region of interest" description="Disordered" evidence="8">
    <location>
        <begin position="1"/>
        <end position="68"/>
    </location>
</feature>
<dbReference type="InterPro" id="IPR008271">
    <property type="entry name" value="Ser/Thr_kinase_AS"/>
</dbReference>
<feature type="domain" description="Protein kinase" evidence="9">
    <location>
        <begin position="134"/>
        <end position="388"/>
    </location>
</feature>
<keyword evidence="2" id="KW-0808">Transferase</keyword>
<sequence length="429" mass="47009">MMWTHHDDGDQSPGAPPDAKPEATAEGKPEATAEAMAEATTEAAVETSAEATAPAPEPPALSLTPKPVPVSQAIPQGFRSLAVPDVGETASARDRIPAVPRLILPDPPMCLTRMPLAQSAQLPPQLDACGFELDVLAPQLGSGAYAAVRKLRHRKTGREMALKIVEKQPLEIRQMLPQMQRELGIQGALRHKHLLRLMSIVEDDRYIYMLLEFCGGGTLRSLCQAQPAKRLAEPDAARLIFQILQGVDHMHSHGFVHRDLKADNILLSLPEFDVRICDFGWSAEATLDKLLLTTCGTPEFWAPEQWSRAPQSYSTDCWALGCLFYEVLVGHPPFWGSHEEIKEKVLVGDARYPPFLSQAAMSLLHCHLQVEPQHRAPCSWSMQKHEFLEDERQRASSSASDLSTKSGSGPSDEELEELSGAFAPAADAS</sequence>
<comment type="similarity">
    <text evidence="7">Belongs to the protein kinase superfamily.</text>
</comment>
<feature type="binding site" evidence="6">
    <location>
        <position position="163"/>
    </location>
    <ligand>
        <name>ATP</name>
        <dbReference type="ChEBI" id="CHEBI:30616"/>
    </ligand>
</feature>
<dbReference type="PROSITE" id="PS00107">
    <property type="entry name" value="PROTEIN_KINASE_ATP"/>
    <property type="match status" value="1"/>
</dbReference>
<evidence type="ECO:0000256" key="8">
    <source>
        <dbReference type="SAM" id="MobiDB-lite"/>
    </source>
</evidence>
<evidence type="ECO:0000313" key="11">
    <source>
        <dbReference type="Proteomes" id="UP001642464"/>
    </source>
</evidence>
<evidence type="ECO:0000313" key="10">
    <source>
        <dbReference type="EMBL" id="CAK8988040.1"/>
    </source>
</evidence>
<gene>
    <name evidence="10" type="ORF">SCF082_LOCUS1224</name>
</gene>
<feature type="compositionally biased region" description="Basic and acidic residues" evidence="8">
    <location>
        <begin position="19"/>
        <end position="31"/>
    </location>
</feature>
<dbReference type="PANTHER" id="PTHR24350">
    <property type="entry name" value="SERINE/THREONINE-PROTEIN KINASE IAL-RELATED"/>
    <property type="match status" value="1"/>
</dbReference>
<dbReference type="SMART" id="SM00220">
    <property type="entry name" value="S_TKc"/>
    <property type="match status" value="1"/>
</dbReference>
<dbReference type="PROSITE" id="PS00108">
    <property type="entry name" value="PROTEIN_KINASE_ST"/>
    <property type="match status" value="1"/>
</dbReference>
<dbReference type="EMBL" id="CAXAMM010000570">
    <property type="protein sequence ID" value="CAK8988040.1"/>
    <property type="molecule type" value="Genomic_DNA"/>
</dbReference>
<keyword evidence="5 6" id="KW-0067">ATP-binding</keyword>